<dbReference type="InParanoid" id="A0A6C2YUX0"/>
<dbReference type="Proteomes" id="UP000464378">
    <property type="component" value="Chromosome"/>
</dbReference>
<dbReference type="GO" id="GO:0015562">
    <property type="term" value="F:efflux transmembrane transporter activity"/>
    <property type="evidence" value="ECO:0007669"/>
    <property type="project" value="InterPro"/>
</dbReference>
<name>A0A6C2YUX0_9BACT</name>
<proteinExistence type="predicted"/>
<evidence type="ECO:0008006" key="3">
    <source>
        <dbReference type="Google" id="ProtNLM"/>
    </source>
</evidence>
<dbReference type="Gene3D" id="1.20.1600.10">
    <property type="entry name" value="Outer membrane efflux proteins (OEP)"/>
    <property type="match status" value="1"/>
</dbReference>
<reference evidence="1" key="1">
    <citation type="submission" date="2019-04" db="EMBL/GenBank/DDBJ databases">
        <authorList>
            <consortium name="Science for Life Laboratories"/>
        </authorList>
    </citation>
    <scope>NUCLEOTIDE SEQUENCE</scope>
    <source>
        <strain evidence="1">MBLW1</strain>
    </source>
</reference>
<keyword evidence="2" id="KW-1185">Reference proteome</keyword>
<dbReference type="SUPFAM" id="SSF56954">
    <property type="entry name" value="Outer membrane efflux proteins (OEP)"/>
    <property type="match status" value="1"/>
</dbReference>
<evidence type="ECO:0000313" key="2">
    <source>
        <dbReference type="Proteomes" id="UP000464378"/>
    </source>
</evidence>
<evidence type="ECO:0000313" key="1">
    <source>
        <dbReference type="EMBL" id="VIP04715.1"/>
    </source>
</evidence>
<accession>A0A6C2YUX0</accession>
<organism evidence="1">
    <name type="scientific">Tuwongella immobilis</name>
    <dbReference type="NCBI Taxonomy" id="692036"/>
    <lineage>
        <taxon>Bacteria</taxon>
        <taxon>Pseudomonadati</taxon>
        <taxon>Planctomycetota</taxon>
        <taxon>Planctomycetia</taxon>
        <taxon>Gemmatales</taxon>
        <taxon>Gemmataceae</taxon>
        <taxon>Tuwongella</taxon>
    </lineage>
</organism>
<gene>
    <name evidence="1" type="ORF">GMBLW1_44780</name>
</gene>
<dbReference type="EMBL" id="LR593887">
    <property type="protein sequence ID" value="VTS06789.1"/>
    <property type="molecule type" value="Genomic_DNA"/>
</dbReference>
<dbReference type="AlphaFoldDB" id="A0A6C2YUX0"/>
<dbReference type="KEGG" id="tim:GMBLW1_44780"/>
<sequence length="497" mass="56534">MPDDAAKNREIRTILALAENHCPRMNRMSGIRPRFFPIGEPIQSLDSEDCESGDDMGGIGRAILGALALAAGLTGCLDARFALKPRPGESMAEAKEHLPQLLREAAPPTPEFRPGDAPMTLADCVQMALKQGQSEDGSIAEWRARWMTSETLVPSDLSNETRQIWFWKRSKRYRLLDSARYAVLLSRLKYEDRILGLIQDVESAYWDVQVATRLVGWWAMLQEQAVRVEQAAEELFRQGQLTRVQRARVAERSARIRQDQLQAQIRLQQDQTKLKSRLGLSPEVELRLEPLPETVPLPELPDLDADVQHIVAHATPVRMFRVESIFNNQARMSRENRMQTMFERYLHEGQLHATAGEVRRQVPQLHAQLRQEIRLLHLHTQERQAVERRVIALQEIARENPPGDFDAQLEAQRDRVLAQESELRAMQACYRTESQLNFLRSIGILRYAPNEAVATAVAGENGRYGCAIDRSAVVPELYRMGCSDAEVDESILPFPQR</sequence>
<protein>
    <recommendedName>
        <fullName evidence="3">Outer membrane efflux protein</fullName>
    </recommendedName>
</protein>
<dbReference type="EMBL" id="LR586016">
    <property type="protein sequence ID" value="VIP04715.1"/>
    <property type="molecule type" value="Genomic_DNA"/>
</dbReference>